<sequence>MDIQQLLYFRTLAETEHMTQSAEKLLISQSALSRSIARLEDELGVPLFERQGRAIHLNGYGVIFLRRVEKIIQEYVEAKQEIQDLIQPHTGTISLGFLHTLSTNIIPDMISQFRDSYPETHFQLSQGASHVMLEQLYNGQIDLCFIAPNDKDDEVGWMKLWEEELFAVVPKNHHLAKKNSITLEELKYEPIIHLKKGYSLRETVEGLFLDAGITPKITFEGDEADTVAGLVAAELGVSVLPDLKGINKSKIIQIPISRPHCFRMIGIAWLESRYMSPITKTFKKFVLDQYISLDGEK</sequence>
<organism evidence="6 7">
    <name type="scientific">Cytobacillus stercorigallinarum</name>
    <dbReference type="NCBI Taxonomy" id="2762240"/>
    <lineage>
        <taxon>Bacteria</taxon>
        <taxon>Bacillati</taxon>
        <taxon>Bacillota</taxon>
        <taxon>Bacilli</taxon>
        <taxon>Bacillales</taxon>
        <taxon>Bacillaceae</taxon>
        <taxon>Cytobacillus</taxon>
    </lineage>
</organism>
<protein>
    <submittedName>
        <fullName evidence="6">LysR family transcriptional regulator</fullName>
    </submittedName>
</protein>
<keyword evidence="2" id="KW-0805">Transcription regulation</keyword>
<reference evidence="6 7" key="1">
    <citation type="submission" date="2020-08" db="EMBL/GenBank/DDBJ databases">
        <title>A Genomic Blueprint of the Chicken Gut Microbiome.</title>
        <authorList>
            <person name="Gilroy R."/>
            <person name="Ravi A."/>
            <person name="Getino M."/>
            <person name="Pursley I."/>
            <person name="Horton D.L."/>
            <person name="Alikhan N.-F."/>
            <person name="Baker D."/>
            <person name="Gharbi K."/>
            <person name="Hall N."/>
            <person name="Watson M."/>
            <person name="Adriaenssens E.M."/>
            <person name="Foster-Nyarko E."/>
            <person name="Jarju S."/>
            <person name="Secka A."/>
            <person name="Antonio M."/>
            <person name="Oren A."/>
            <person name="Chaudhuri R."/>
            <person name="La Ragione R.M."/>
            <person name="Hildebrand F."/>
            <person name="Pallen M.J."/>
        </authorList>
    </citation>
    <scope>NUCLEOTIDE SEQUENCE [LARGE SCALE GENOMIC DNA]</scope>
    <source>
        <strain evidence="6 7">Sa5YUA1</strain>
    </source>
</reference>
<keyword evidence="7" id="KW-1185">Reference proteome</keyword>
<comment type="similarity">
    <text evidence="1">Belongs to the LysR transcriptional regulatory family.</text>
</comment>
<feature type="domain" description="HTH lysR-type" evidence="5">
    <location>
        <begin position="1"/>
        <end position="58"/>
    </location>
</feature>
<comment type="caution">
    <text evidence="6">The sequence shown here is derived from an EMBL/GenBank/DDBJ whole genome shotgun (WGS) entry which is preliminary data.</text>
</comment>
<dbReference type="PANTHER" id="PTHR30419">
    <property type="entry name" value="HTH-TYPE TRANSCRIPTIONAL REGULATOR YBHD"/>
    <property type="match status" value="1"/>
</dbReference>
<dbReference type="EMBL" id="JACSQT010000001">
    <property type="protein sequence ID" value="MBD7935517.1"/>
    <property type="molecule type" value="Genomic_DNA"/>
</dbReference>
<keyword evidence="3" id="KW-0238">DNA-binding</keyword>
<accession>A0ABR8QJ46</accession>
<dbReference type="InterPro" id="IPR000847">
    <property type="entry name" value="LysR_HTH_N"/>
</dbReference>
<dbReference type="PROSITE" id="PS50931">
    <property type="entry name" value="HTH_LYSR"/>
    <property type="match status" value="1"/>
</dbReference>
<dbReference type="PANTHER" id="PTHR30419:SF28">
    <property type="entry name" value="HTH-TYPE TRANSCRIPTIONAL REGULATOR BSDA"/>
    <property type="match status" value="1"/>
</dbReference>
<dbReference type="PRINTS" id="PR00039">
    <property type="entry name" value="HTHLYSR"/>
</dbReference>
<evidence type="ECO:0000313" key="7">
    <source>
        <dbReference type="Proteomes" id="UP000657931"/>
    </source>
</evidence>
<evidence type="ECO:0000256" key="4">
    <source>
        <dbReference type="ARBA" id="ARBA00023163"/>
    </source>
</evidence>
<keyword evidence="4" id="KW-0804">Transcription</keyword>
<gene>
    <name evidence="6" type="ORF">H9655_00620</name>
</gene>
<dbReference type="InterPro" id="IPR036388">
    <property type="entry name" value="WH-like_DNA-bd_sf"/>
</dbReference>
<dbReference type="SUPFAM" id="SSF53850">
    <property type="entry name" value="Periplasmic binding protein-like II"/>
    <property type="match status" value="1"/>
</dbReference>
<dbReference type="Pfam" id="PF03466">
    <property type="entry name" value="LysR_substrate"/>
    <property type="match status" value="1"/>
</dbReference>
<dbReference type="Proteomes" id="UP000657931">
    <property type="component" value="Unassembled WGS sequence"/>
</dbReference>
<dbReference type="InterPro" id="IPR005119">
    <property type="entry name" value="LysR_subst-bd"/>
</dbReference>
<dbReference type="RefSeq" id="WP_191809905.1">
    <property type="nucleotide sequence ID" value="NZ_JACSQT010000001.1"/>
</dbReference>
<proteinExistence type="inferred from homology"/>
<evidence type="ECO:0000256" key="3">
    <source>
        <dbReference type="ARBA" id="ARBA00023125"/>
    </source>
</evidence>
<evidence type="ECO:0000259" key="5">
    <source>
        <dbReference type="PROSITE" id="PS50931"/>
    </source>
</evidence>
<dbReference type="Gene3D" id="1.10.10.10">
    <property type="entry name" value="Winged helix-like DNA-binding domain superfamily/Winged helix DNA-binding domain"/>
    <property type="match status" value="1"/>
</dbReference>
<dbReference type="Pfam" id="PF00126">
    <property type="entry name" value="HTH_1"/>
    <property type="match status" value="1"/>
</dbReference>
<evidence type="ECO:0000313" key="6">
    <source>
        <dbReference type="EMBL" id="MBD7935517.1"/>
    </source>
</evidence>
<dbReference type="Gene3D" id="3.40.190.290">
    <property type="match status" value="1"/>
</dbReference>
<name>A0ABR8QJ46_9BACI</name>
<evidence type="ECO:0000256" key="1">
    <source>
        <dbReference type="ARBA" id="ARBA00009437"/>
    </source>
</evidence>
<evidence type="ECO:0000256" key="2">
    <source>
        <dbReference type="ARBA" id="ARBA00023015"/>
    </source>
</evidence>
<dbReference type="InterPro" id="IPR036390">
    <property type="entry name" value="WH_DNA-bd_sf"/>
</dbReference>
<dbReference type="InterPro" id="IPR050950">
    <property type="entry name" value="HTH-type_LysR_regulators"/>
</dbReference>
<dbReference type="SUPFAM" id="SSF46785">
    <property type="entry name" value="Winged helix' DNA-binding domain"/>
    <property type="match status" value="1"/>
</dbReference>
<dbReference type="CDD" id="cd08434">
    <property type="entry name" value="PBP2_GltC_like"/>
    <property type="match status" value="1"/>
</dbReference>